<evidence type="ECO:0000313" key="7">
    <source>
        <dbReference type="EMBL" id="MST86570.1"/>
    </source>
</evidence>
<dbReference type="GO" id="GO:0030313">
    <property type="term" value="C:cell envelope"/>
    <property type="evidence" value="ECO:0007669"/>
    <property type="project" value="UniProtKB-SubCell"/>
</dbReference>
<comment type="subcellular location">
    <subcellularLocation>
        <location evidence="1">Cell envelope</location>
    </subcellularLocation>
</comment>
<protein>
    <submittedName>
        <fullName evidence="7">Metal ABC transporter substrate-binding protein</fullName>
    </submittedName>
</protein>
<evidence type="ECO:0000256" key="2">
    <source>
        <dbReference type="ARBA" id="ARBA00022448"/>
    </source>
</evidence>
<dbReference type="PRINTS" id="PR00690">
    <property type="entry name" value="ADHESNFAMILY"/>
</dbReference>
<dbReference type="Proteomes" id="UP000438120">
    <property type="component" value="Unassembled WGS sequence"/>
</dbReference>
<comment type="caution">
    <text evidence="7">The sequence shown here is derived from an EMBL/GenBank/DDBJ whole genome shotgun (WGS) entry which is preliminary data.</text>
</comment>
<feature type="signal peptide" evidence="6">
    <location>
        <begin position="1"/>
        <end position="22"/>
    </location>
</feature>
<proteinExistence type="inferred from homology"/>
<dbReference type="PANTHER" id="PTHR42953:SF1">
    <property type="entry name" value="METAL-BINDING PROTEIN HI_0362-RELATED"/>
    <property type="match status" value="1"/>
</dbReference>
<dbReference type="RefSeq" id="WP_154547466.1">
    <property type="nucleotide sequence ID" value="NZ_VUMX01000005.1"/>
</dbReference>
<organism evidence="7 8">
    <name type="scientific">Lactobacillus porci</name>
    <dbReference type="NCBI Taxonomy" id="2012477"/>
    <lineage>
        <taxon>Bacteria</taxon>
        <taxon>Bacillati</taxon>
        <taxon>Bacillota</taxon>
        <taxon>Bacilli</taxon>
        <taxon>Lactobacillales</taxon>
        <taxon>Lactobacillaceae</taxon>
        <taxon>Lactobacillus</taxon>
    </lineage>
</organism>
<keyword evidence="8" id="KW-1185">Reference proteome</keyword>
<dbReference type="Pfam" id="PF01297">
    <property type="entry name" value="ZnuA"/>
    <property type="match status" value="1"/>
</dbReference>
<dbReference type="InterPro" id="IPR006127">
    <property type="entry name" value="ZnuA-like"/>
</dbReference>
<accession>A0A6A8MDI8</accession>
<feature type="chain" id="PRO_5039290490" evidence="6">
    <location>
        <begin position="23"/>
        <end position="295"/>
    </location>
</feature>
<evidence type="ECO:0000256" key="5">
    <source>
        <dbReference type="RuleBase" id="RU003512"/>
    </source>
</evidence>
<dbReference type="InterPro" id="IPR050492">
    <property type="entry name" value="Bact_metal-bind_prot9"/>
</dbReference>
<dbReference type="OrthoDB" id="9810636at2"/>
<gene>
    <name evidence="7" type="ORF">FYJ62_02675</name>
</gene>
<keyword evidence="2 5" id="KW-0813">Transport</keyword>
<dbReference type="GO" id="GO:0030001">
    <property type="term" value="P:metal ion transport"/>
    <property type="evidence" value="ECO:0007669"/>
    <property type="project" value="InterPro"/>
</dbReference>
<evidence type="ECO:0000256" key="6">
    <source>
        <dbReference type="SAM" id="SignalP"/>
    </source>
</evidence>
<dbReference type="Gene3D" id="3.40.50.1980">
    <property type="entry name" value="Nitrogenase molybdenum iron protein domain"/>
    <property type="match status" value="2"/>
</dbReference>
<keyword evidence="3" id="KW-0479">Metal-binding</keyword>
<reference evidence="7 8" key="1">
    <citation type="submission" date="2019-08" db="EMBL/GenBank/DDBJ databases">
        <title>In-depth cultivation of the pig gut microbiome towards novel bacterial diversity and tailored functional studies.</title>
        <authorList>
            <person name="Wylensek D."/>
            <person name="Hitch T.C.A."/>
            <person name="Clavel T."/>
        </authorList>
    </citation>
    <scope>NUCLEOTIDE SEQUENCE [LARGE SCALE GENOMIC DNA]</scope>
    <source>
        <strain evidence="7 8">Bifido-178-WT-2B</strain>
    </source>
</reference>
<dbReference type="GO" id="GO:0007155">
    <property type="term" value="P:cell adhesion"/>
    <property type="evidence" value="ECO:0007669"/>
    <property type="project" value="InterPro"/>
</dbReference>
<evidence type="ECO:0000256" key="1">
    <source>
        <dbReference type="ARBA" id="ARBA00004196"/>
    </source>
</evidence>
<sequence length="295" mass="32395">MQRKHRHLFIWPLLLLAAICLAGCAKSPKSSGSQIKIVTSTNIYADIAQQVVGKYGQATALIANGNSDPHDFGPTTASAKTVAAADIVVANGMGYDSWIQSLADASDKKVTKVGEDLMGLESSANPHIWYNLDMPKKYVAFLVKKLGKLQPKHAAYFKKQGVSYLKKIAKIDQVADSIDGKASKPVFVSEPVFDYALERTGFKIGNKNFEEATEKETDPSAAVIAKMNADIAKKKIAFFVNNTQASSDMVKSFVKKAEKRGIPIIKVRETMPNGTSYYKWMLGNYQQLAKHSRQN</sequence>
<evidence type="ECO:0000313" key="8">
    <source>
        <dbReference type="Proteomes" id="UP000438120"/>
    </source>
</evidence>
<evidence type="ECO:0000256" key="3">
    <source>
        <dbReference type="ARBA" id="ARBA00022723"/>
    </source>
</evidence>
<name>A0A6A8MDI8_9LACO</name>
<evidence type="ECO:0000256" key="4">
    <source>
        <dbReference type="ARBA" id="ARBA00022729"/>
    </source>
</evidence>
<dbReference type="InterPro" id="IPR006129">
    <property type="entry name" value="AdhesinB"/>
</dbReference>
<keyword evidence="4 6" id="KW-0732">Signal</keyword>
<dbReference type="SUPFAM" id="SSF53807">
    <property type="entry name" value="Helical backbone' metal receptor"/>
    <property type="match status" value="1"/>
</dbReference>
<dbReference type="EMBL" id="VUMX01000005">
    <property type="protein sequence ID" value="MST86570.1"/>
    <property type="molecule type" value="Genomic_DNA"/>
</dbReference>
<dbReference type="PRINTS" id="PR00691">
    <property type="entry name" value="ADHESINB"/>
</dbReference>
<dbReference type="AlphaFoldDB" id="A0A6A8MDI8"/>
<dbReference type="InterPro" id="IPR006128">
    <property type="entry name" value="Lipoprotein_PsaA-like"/>
</dbReference>
<dbReference type="GO" id="GO:0046872">
    <property type="term" value="F:metal ion binding"/>
    <property type="evidence" value="ECO:0007669"/>
    <property type="project" value="UniProtKB-KW"/>
</dbReference>
<dbReference type="PANTHER" id="PTHR42953">
    <property type="entry name" value="HIGH-AFFINITY ZINC UPTAKE SYSTEM PROTEIN ZNUA-RELATED"/>
    <property type="match status" value="1"/>
</dbReference>
<comment type="similarity">
    <text evidence="5">Belongs to the bacterial solute-binding protein 9 family.</text>
</comment>